<evidence type="ECO:0000256" key="1">
    <source>
        <dbReference type="SAM" id="MobiDB-lite"/>
    </source>
</evidence>
<sequence length="129" mass="14678">MSSRDNKKVEQLLKLNVLPGSWKKELESMRESGYKSEIQIILTDPRRKAGHQEKENYNRNTHNPLLFYLRTKIKPVGDNLGCAPHGYFEDKSQEGYGEDSGAEWGGDRLDGWQPVSTSQYFSANKNSVG</sequence>
<protein>
    <submittedName>
        <fullName evidence="2">Uncharacterized protein</fullName>
    </submittedName>
</protein>
<dbReference type="AlphaFoldDB" id="A0A0L6U940"/>
<evidence type="ECO:0000313" key="2">
    <source>
        <dbReference type="EMBL" id="KNZ45068.1"/>
    </source>
</evidence>
<comment type="caution">
    <text evidence="2">The sequence shown here is derived from an EMBL/GenBank/DDBJ whole genome shotgun (WGS) entry which is preliminary data.</text>
</comment>
<reference evidence="2 3" key="1">
    <citation type="submission" date="2015-08" db="EMBL/GenBank/DDBJ databases">
        <title>Next Generation Sequencing and Analysis of the Genome of Puccinia sorghi L Schw, the Causal Agent of Maize Common Rust.</title>
        <authorList>
            <person name="Rochi L."/>
            <person name="Burguener G."/>
            <person name="Darino M."/>
            <person name="Turjanski A."/>
            <person name="Kreff E."/>
            <person name="Dieguez M.J."/>
            <person name="Sacco F."/>
        </authorList>
    </citation>
    <scope>NUCLEOTIDE SEQUENCE [LARGE SCALE GENOMIC DNA]</scope>
    <source>
        <strain evidence="2 3">RO10H11247</strain>
    </source>
</reference>
<organism evidence="2 3">
    <name type="scientific">Puccinia sorghi</name>
    <dbReference type="NCBI Taxonomy" id="27349"/>
    <lineage>
        <taxon>Eukaryota</taxon>
        <taxon>Fungi</taxon>
        <taxon>Dikarya</taxon>
        <taxon>Basidiomycota</taxon>
        <taxon>Pucciniomycotina</taxon>
        <taxon>Pucciniomycetes</taxon>
        <taxon>Pucciniales</taxon>
        <taxon>Pucciniaceae</taxon>
        <taxon>Puccinia</taxon>
    </lineage>
</organism>
<accession>A0A0L6U940</accession>
<dbReference type="VEuPathDB" id="FungiDB:VP01_851g6"/>
<dbReference type="STRING" id="27349.A0A0L6U940"/>
<dbReference type="EMBL" id="LAVV01014071">
    <property type="protein sequence ID" value="KNZ45068.1"/>
    <property type="molecule type" value="Genomic_DNA"/>
</dbReference>
<feature type="region of interest" description="Disordered" evidence="1">
    <location>
        <begin position="89"/>
        <end position="116"/>
    </location>
</feature>
<gene>
    <name evidence="2" type="ORF">VP01_851g6</name>
</gene>
<proteinExistence type="predicted"/>
<evidence type="ECO:0000313" key="3">
    <source>
        <dbReference type="Proteomes" id="UP000037035"/>
    </source>
</evidence>
<name>A0A0L6U940_9BASI</name>
<keyword evidence="3" id="KW-1185">Reference proteome</keyword>
<dbReference type="Proteomes" id="UP000037035">
    <property type="component" value="Unassembled WGS sequence"/>
</dbReference>